<proteinExistence type="predicted"/>
<reference evidence="1 2" key="1">
    <citation type="submission" date="2017-01" db="EMBL/GenBank/DDBJ databases">
        <title>Complete Genome Sequence of Paenalcaligenes hominis, Isolated from a paraplegic Patient with neurogenic bladder.</title>
        <authorList>
            <person name="Mukhopadhyay R."/>
            <person name="Joaquin J."/>
            <person name="Hogue R."/>
            <person name="Kilaru A."/>
            <person name="Jospin G."/>
            <person name="Mars K."/>
            <person name="Eisen J.A."/>
            <person name="Chaturvedi V."/>
        </authorList>
    </citation>
    <scope>NUCLEOTIDE SEQUENCE [LARGE SCALE GENOMIC DNA]</scope>
    <source>
        <strain evidence="1 2">15S00501</strain>
    </source>
</reference>
<gene>
    <name evidence="1" type="ORF">PAEH1_00440</name>
</gene>
<dbReference type="PANTHER" id="PTHR12993">
    <property type="entry name" value="N-ACETYLGLUCOSAMINYL-PHOSPHATIDYLINOSITOL DE-N-ACETYLASE-RELATED"/>
    <property type="match status" value="1"/>
</dbReference>
<dbReference type="Pfam" id="PF02585">
    <property type="entry name" value="PIG-L"/>
    <property type="match status" value="1"/>
</dbReference>
<protein>
    <recommendedName>
        <fullName evidence="3">GlcNAc-PI de-N-acetylase</fullName>
    </recommendedName>
</protein>
<dbReference type="PANTHER" id="PTHR12993:SF11">
    <property type="entry name" value="N-ACETYLGLUCOSAMINYL-PHOSPHATIDYLINOSITOL DE-N-ACETYLASE"/>
    <property type="match status" value="1"/>
</dbReference>
<dbReference type="SUPFAM" id="SSF102588">
    <property type="entry name" value="LmbE-like"/>
    <property type="match status" value="1"/>
</dbReference>
<dbReference type="STRING" id="643674.PAEH1_00440"/>
<dbReference type="Gene3D" id="3.40.50.10320">
    <property type="entry name" value="LmbE-like"/>
    <property type="match status" value="1"/>
</dbReference>
<sequence>METVTPPRFIQGQGTSEACWEPYINASVLPSGTVTDLIHPGGTVHIVAPHPDDEVLGCGGMMQQLSALGVPVCVWAVTDGERSHPPTPSRTMHSLARLRTRESEQALAILSSAIRRYAVQLPDGAVSATEKQLGHYLSMKIKKNDTVFAPWRLDGHPDHEAAARAAFYAAQQQGCRFIEVPIWGWHWADPTKGEFPLERALRIPLSAGELKRKRLAIHQFHSQLDVDEQTNQAPILPDYALVRYLRSFEVVLL</sequence>
<accession>A0A1U9JX92</accession>
<dbReference type="InterPro" id="IPR003737">
    <property type="entry name" value="GlcNAc_PI_deacetylase-related"/>
</dbReference>
<name>A0A1U9JX92_9BURK</name>
<dbReference type="OrthoDB" id="9816564at2"/>
<dbReference type="KEGG" id="phn:PAEH1_00440"/>
<organism evidence="1 2">
    <name type="scientific">Paenalcaligenes hominis</name>
    <dbReference type="NCBI Taxonomy" id="643674"/>
    <lineage>
        <taxon>Bacteria</taxon>
        <taxon>Pseudomonadati</taxon>
        <taxon>Pseudomonadota</taxon>
        <taxon>Betaproteobacteria</taxon>
        <taxon>Burkholderiales</taxon>
        <taxon>Alcaligenaceae</taxon>
        <taxon>Paenalcaligenes</taxon>
    </lineage>
</organism>
<dbReference type="Proteomes" id="UP000189369">
    <property type="component" value="Chromosome"/>
</dbReference>
<dbReference type="InterPro" id="IPR024078">
    <property type="entry name" value="LmbE-like_dom_sf"/>
</dbReference>
<dbReference type="AlphaFoldDB" id="A0A1U9JX92"/>
<evidence type="ECO:0008006" key="3">
    <source>
        <dbReference type="Google" id="ProtNLM"/>
    </source>
</evidence>
<evidence type="ECO:0000313" key="1">
    <source>
        <dbReference type="EMBL" id="AQS50392.1"/>
    </source>
</evidence>
<dbReference type="GO" id="GO:0016811">
    <property type="term" value="F:hydrolase activity, acting on carbon-nitrogen (but not peptide) bonds, in linear amides"/>
    <property type="evidence" value="ECO:0007669"/>
    <property type="project" value="TreeGrafter"/>
</dbReference>
<dbReference type="EMBL" id="CP019697">
    <property type="protein sequence ID" value="AQS50392.1"/>
    <property type="molecule type" value="Genomic_DNA"/>
</dbReference>
<evidence type="ECO:0000313" key="2">
    <source>
        <dbReference type="Proteomes" id="UP000189369"/>
    </source>
</evidence>